<dbReference type="SMART" id="SM00448">
    <property type="entry name" value="REC"/>
    <property type="match status" value="1"/>
</dbReference>
<evidence type="ECO:0000259" key="4">
    <source>
        <dbReference type="PROSITE" id="PS50125"/>
    </source>
</evidence>
<dbReference type="PANTHER" id="PTHR43081">
    <property type="entry name" value="ADENYLATE CYCLASE, TERMINAL-DIFFERENTIATION SPECIFIC-RELATED"/>
    <property type="match status" value="1"/>
</dbReference>
<dbReference type="AlphaFoldDB" id="A0A2A2G9F6"/>
<dbReference type="CDD" id="cd07302">
    <property type="entry name" value="CHD"/>
    <property type="match status" value="1"/>
</dbReference>
<dbReference type="InterPro" id="IPR011006">
    <property type="entry name" value="CheY-like_superfamily"/>
</dbReference>
<gene>
    <name evidence="5" type="ORF">CK503_12195</name>
</gene>
<evidence type="ECO:0000256" key="2">
    <source>
        <dbReference type="SAM" id="Coils"/>
    </source>
</evidence>
<dbReference type="EMBL" id="NSKE01000008">
    <property type="protein sequence ID" value="PAU93485.1"/>
    <property type="molecule type" value="Genomic_DNA"/>
</dbReference>
<feature type="coiled-coil region" evidence="2">
    <location>
        <begin position="123"/>
        <end position="150"/>
    </location>
</feature>
<dbReference type="Gene3D" id="3.40.50.2300">
    <property type="match status" value="1"/>
</dbReference>
<comment type="caution">
    <text evidence="5">The sequence shown here is derived from an EMBL/GenBank/DDBJ whole genome shotgun (WGS) entry which is preliminary data.</text>
</comment>
<dbReference type="RefSeq" id="WP_095607097.1">
    <property type="nucleotide sequence ID" value="NZ_NSKE01000008.1"/>
</dbReference>
<dbReference type="Pfam" id="PF00211">
    <property type="entry name" value="Guanylate_cyc"/>
    <property type="match status" value="1"/>
</dbReference>
<feature type="domain" description="Response regulatory" evidence="3">
    <location>
        <begin position="7"/>
        <end position="121"/>
    </location>
</feature>
<keyword evidence="6" id="KW-1185">Reference proteome</keyword>
<evidence type="ECO:0000259" key="3">
    <source>
        <dbReference type="PROSITE" id="PS50110"/>
    </source>
</evidence>
<evidence type="ECO:0000256" key="1">
    <source>
        <dbReference type="PROSITE-ProRule" id="PRU00169"/>
    </source>
</evidence>
<feature type="domain" description="Guanylate cyclase" evidence="4">
    <location>
        <begin position="181"/>
        <end position="313"/>
    </location>
</feature>
<dbReference type="PANTHER" id="PTHR43081:SF1">
    <property type="entry name" value="ADENYLATE CYCLASE, TERMINAL-DIFFERENTIATION SPECIFIC"/>
    <property type="match status" value="1"/>
</dbReference>
<dbReference type="SUPFAM" id="SSF55073">
    <property type="entry name" value="Nucleotide cyclase"/>
    <property type="match status" value="1"/>
</dbReference>
<dbReference type="Pfam" id="PF00072">
    <property type="entry name" value="Response_reg"/>
    <property type="match status" value="1"/>
</dbReference>
<dbReference type="OrthoDB" id="7631574at2"/>
<dbReference type="InterPro" id="IPR001789">
    <property type="entry name" value="Sig_transdc_resp-reg_receiver"/>
</dbReference>
<dbReference type="GO" id="GO:0009190">
    <property type="term" value="P:cyclic nucleotide biosynthetic process"/>
    <property type="evidence" value="ECO:0007669"/>
    <property type="project" value="InterPro"/>
</dbReference>
<dbReference type="Gene3D" id="3.30.70.1230">
    <property type="entry name" value="Nucleotide cyclase"/>
    <property type="match status" value="1"/>
</dbReference>
<sequence length="377" mass="42425">MYQNNGNILFISDDQQVLNRFRQAYVESYNVFTASSIQEAHRTLSAYDIHVVTVEQMMPEMSGLQFCESISHEFSNLTNIIISRSEDTNSLERAYKTGLIFRFISEPFTNVDLQMAIDNALQIHKAHFENKKLSERISSYEEEQQDILDLFKKYVPGEVVSQALKTKKEDIMKPGESRVVSVLFADMRDFTKMTSELPPSEVVQFLNDYWDVLSIAIKENKGSINKYIGDGLLAVFGAPVSHLNNHKNAVSAALDMVGLLDRINIKYSEKLGSEISIGIGINSGEVIVGNVGTDDFMEYTVIGNTVNTASRLEKISKNKPNSIIISERTHNLVKDSFQTSELKETTLSEKTEVIKYCEVFGPNPGNVFPMNSKSNIQ</sequence>
<dbReference type="InterPro" id="IPR050697">
    <property type="entry name" value="Adenylyl/Guanylyl_Cyclase_3/4"/>
</dbReference>
<comment type="caution">
    <text evidence="1">Lacks conserved residue(s) required for the propagation of feature annotation.</text>
</comment>
<accession>A0A2A2G9F6</accession>
<organism evidence="5 6">
    <name type="scientific">Fodinibius salipaludis</name>
    <dbReference type="NCBI Taxonomy" id="2032627"/>
    <lineage>
        <taxon>Bacteria</taxon>
        <taxon>Pseudomonadati</taxon>
        <taxon>Balneolota</taxon>
        <taxon>Balneolia</taxon>
        <taxon>Balneolales</taxon>
        <taxon>Balneolaceae</taxon>
        <taxon>Fodinibius</taxon>
    </lineage>
</organism>
<dbReference type="GO" id="GO:0004016">
    <property type="term" value="F:adenylate cyclase activity"/>
    <property type="evidence" value="ECO:0007669"/>
    <property type="project" value="UniProtKB-ARBA"/>
</dbReference>
<dbReference type="InterPro" id="IPR001054">
    <property type="entry name" value="A/G_cyclase"/>
</dbReference>
<dbReference type="SMART" id="SM00044">
    <property type="entry name" value="CYCc"/>
    <property type="match status" value="1"/>
</dbReference>
<keyword evidence="2" id="KW-0175">Coiled coil</keyword>
<dbReference type="PROSITE" id="PS50125">
    <property type="entry name" value="GUANYLATE_CYCLASE_2"/>
    <property type="match status" value="1"/>
</dbReference>
<reference evidence="5 6" key="1">
    <citation type="submission" date="2017-08" db="EMBL/GenBank/DDBJ databases">
        <title>Aliifodinibius alkalisoli sp. nov., isolated from saline alkaline soil.</title>
        <authorList>
            <person name="Liu D."/>
            <person name="Zhang G."/>
        </authorList>
    </citation>
    <scope>NUCLEOTIDE SEQUENCE [LARGE SCALE GENOMIC DNA]</scope>
    <source>
        <strain evidence="5 6">WN023</strain>
    </source>
</reference>
<dbReference type="InterPro" id="IPR029787">
    <property type="entry name" value="Nucleotide_cyclase"/>
</dbReference>
<evidence type="ECO:0000313" key="5">
    <source>
        <dbReference type="EMBL" id="PAU93485.1"/>
    </source>
</evidence>
<name>A0A2A2G9F6_9BACT</name>
<dbReference type="PROSITE" id="PS50110">
    <property type="entry name" value="RESPONSE_REGULATORY"/>
    <property type="match status" value="1"/>
</dbReference>
<dbReference type="Proteomes" id="UP000218831">
    <property type="component" value="Unassembled WGS sequence"/>
</dbReference>
<evidence type="ECO:0000313" key="6">
    <source>
        <dbReference type="Proteomes" id="UP000218831"/>
    </source>
</evidence>
<dbReference type="GO" id="GO:0000160">
    <property type="term" value="P:phosphorelay signal transduction system"/>
    <property type="evidence" value="ECO:0007669"/>
    <property type="project" value="InterPro"/>
</dbReference>
<dbReference type="SUPFAM" id="SSF52172">
    <property type="entry name" value="CheY-like"/>
    <property type="match status" value="1"/>
</dbReference>
<proteinExistence type="predicted"/>
<protein>
    <submittedName>
        <fullName evidence="5">Adenylate/guanylate cyclase domain-containing response regulator</fullName>
    </submittedName>
</protein>